<dbReference type="AlphaFoldDB" id="A0A2K1KG63"/>
<feature type="transmembrane region" description="Helical" evidence="5">
    <location>
        <begin position="380"/>
        <end position="397"/>
    </location>
</feature>
<protein>
    <submittedName>
        <fullName evidence="6 7">Uncharacterized protein</fullName>
    </submittedName>
</protein>
<feature type="transmembrane region" description="Helical" evidence="5">
    <location>
        <begin position="191"/>
        <end position="207"/>
    </location>
</feature>
<dbReference type="Pfam" id="PF02535">
    <property type="entry name" value="Zip"/>
    <property type="match status" value="2"/>
</dbReference>
<feature type="transmembrane region" description="Helical" evidence="5">
    <location>
        <begin position="458"/>
        <end position="480"/>
    </location>
</feature>
<dbReference type="OrthoDB" id="262547at2759"/>
<sequence>MKTKVDIFTRTMETKMYPFKRNHSSAGRAMSSLVLAVLLLLAFQFAICLVQGETLQNIQQIGTLEAQVAHAATITHNIYNSGDQLVPESTKSVPVSTVAWLTLAMAVATGLGAVPFFFVQLEPRWGGICNGVASGVMLAASFDLIQEGQKFGGGSWVVIGILAGGLFILLSQKLVHDNFGEVSMLDVKGADVPKMILVVSIMTLHSFGEGSGVGVSFAGPKGFSQGLMVTIAIAVHNIPEGLAVSLLLSSQGLSAKQSMLWSIFTSLPQPLVAVPAFMCAEAFRQFLPFCMGFAGGCMIWMVMAEVMPDSIKDAGKAEVATAATLAVTFMEALSALLENPEGGSGMRNVNMLLAYLSFGIGPFVGALIHMLLLSSIKLPLAMATGIGGGVAFVVATWKPLQFLLKGKLNILYVFLLLFCGAFSHFVLRKRMESRAKSRKTETVALCSGNPLNPVARKAFLASFMIWFYSFAEGLAMGVAATRGYSLYLVFPVMLHGLPSGVGVGSIVYGATGSKKVSFLAAVLSCLAGPMGGICAALTGIGPNGLESLIVVACGSLYPIFTGVLFRRALSVDPKSTYFGVLMGIVFTVISLTTTRLVCLYTPYCGTSL</sequence>
<evidence type="ECO:0000313" key="8">
    <source>
        <dbReference type="Proteomes" id="UP000006727"/>
    </source>
</evidence>
<dbReference type="GO" id="GO:0016020">
    <property type="term" value="C:membrane"/>
    <property type="evidence" value="ECO:0000318"/>
    <property type="project" value="GO_Central"/>
</dbReference>
<dbReference type="EnsemblPlants" id="Pp3c6_18720V3.2">
    <property type="protein sequence ID" value="PAC:32978781.CDS.1"/>
    <property type="gene ID" value="Pp3c6_18720"/>
</dbReference>
<evidence type="ECO:0000256" key="4">
    <source>
        <dbReference type="ARBA" id="ARBA00023136"/>
    </source>
</evidence>
<proteinExistence type="predicted"/>
<feature type="transmembrane region" description="Helical" evidence="5">
    <location>
        <begin position="227"/>
        <end position="248"/>
    </location>
</feature>
<feature type="transmembrane region" description="Helical" evidence="5">
    <location>
        <begin position="286"/>
        <end position="307"/>
    </location>
</feature>
<reference evidence="6 8" key="1">
    <citation type="journal article" date="2008" name="Science">
        <title>The Physcomitrella genome reveals evolutionary insights into the conquest of land by plants.</title>
        <authorList>
            <person name="Rensing S."/>
            <person name="Lang D."/>
            <person name="Zimmer A."/>
            <person name="Terry A."/>
            <person name="Salamov A."/>
            <person name="Shapiro H."/>
            <person name="Nishiyama T."/>
            <person name="Perroud P.-F."/>
            <person name="Lindquist E."/>
            <person name="Kamisugi Y."/>
            <person name="Tanahashi T."/>
            <person name="Sakakibara K."/>
            <person name="Fujita T."/>
            <person name="Oishi K."/>
            <person name="Shin-I T."/>
            <person name="Kuroki Y."/>
            <person name="Toyoda A."/>
            <person name="Suzuki Y."/>
            <person name="Hashimoto A."/>
            <person name="Yamaguchi K."/>
            <person name="Sugano A."/>
            <person name="Kohara Y."/>
            <person name="Fujiyama A."/>
            <person name="Anterola A."/>
            <person name="Aoki S."/>
            <person name="Ashton N."/>
            <person name="Barbazuk W.B."/>
            <person name="Barker E."/>
            <person name="Bennetzen J."/>
            <person name="Bezanilla M."/>
            <person name="Blankenship R."/>
            <person name="Cho S.H."/>
            <person name="Dutcher S."/>
            <person name="Estelle M."/>
            <person name="Fawcett J.A."/>
            <person name="Gundlach H."/>
            <person name="Hanada K."/>
            <person name="Heyl A."/>
            <person name="Hicks K.A."/>
            <person name="Hugh J."/>
            <person name="Lohr M."/>
            <person name="Mayer K."/>
            <person name="Melkozernov A."/>
            <person name="Murata T."/>
            <person name="Nelson D."/>
            <person name="Pils B."/>
            <person name="Prigge M."/>
            <person name="Reiss B."/>
            <person name="Renner T."/>
            <person name="Rombauts S."/>
            <person name="Rushton P."/>
            <person name="Sanderfoot A."/>
            <person name="Schween G."/>
            <person name="Shiu S.-H."/>
            <person name="Stueber K."/>
            <person name="Theodoulou F.L."/>
            <person name="Tu H."/>
            <person name="Van de Peer Y."/>
            <person name="Verrier P.J."/>
            <person name="Waters E."/>
            <person name="Wood A."/>
            <person name="Yang L."/>
            <person name="Cove D."/>
            <person name="Cuming A."/>
            <person name="Hasebe M."/>
            <person name="Lucas S."/>
            <person name="Mishler D.B."/>
            <person name="Reski R."/>
            <person name="Grigoriev I."/>
            <person name="Quatrano R.S."/>
            <person name="Boore J.L."/>
        </authorList>
    </citation>
    <scope>NUCLEOTIDE SEQUENCE [LARGE SCALE GENOMIC DNA]</scope>
    <source>
        <strain evidence="7 8">cv. Gransden 2004</strain>
    </source>
</reference>
<feature type="transmembrane region" description="Helical" evidence="5">
    <location>
        <begin position="125"/>
        <end position="145"/>
    </location>
</feature>
<dbReference type="GO" id="GO:0005385">
    <property type="term" value="F:zinc ion transmembrane transporter activity"/>
    <property type="evidence" value="ECO:0000318"/>
    <property type="project" value="GO_Central"/>
</dbReference>
<dbReference type="GO" id="GO:0071577">
    <property type="term" value="P:zinc ion transmembrane transport"/>
    <property type="evidence" value="ECO:0000318"/>
    <property type="project" value="GO_Central"/>
</dbReference>
<feature type="transmembrane region" description="Helical" evidence="5">
    <location>
        <begin position="486"/>
        <end position="511"/>
    </location>
</feature>
<gene>
    <name evidence="7" type="primary">LOC112283625</name>
    <name evidence="6" type="ORF">PHYPA_009155</name>
</gene>
<feature type="transmembrane region" description="Helical" evidence="5">
    <location>
        <begin position="98"/>
        <end position="118"/>
    </location>
</feature>
<dbReference type="RefSeq" id="XP_024378353.1">
    <property type="nucleotide sequence ID" value="XM_024522585.2"/>
</dbReference>
<dbReference type="RefSeq" id="XP_024378354.1">
    <property type="nucleotide sequence ID" value="XM_024522586.2"/>
</dbReference>
<dbReference type="Proteomes" id="UP000006727">
    <property type="component" value="Chromosome 6"/>
</dbReference>
<dbReference type="RefSeq" id="XP_024378352.1">
    <property type="nucleotide sequence ID" value="XM_024522584.2"/>
</dbReference>
<dbReference type="EMBL" id="ABEU02000006">
    <property type="protein sequence ID" value="PNR52780.1"/>
    <property type="molecule type" value="Genomic_DNA"/>
</dbReference>
<feature type="transmembrane region" description="Helical" evidence="5">
    <location>
        <begin position="151"/>
        <end position="170"/>
    </location>
</feature>
<dbReference type="GeneID" id="112283625"/>
<feature type="transmembrane region" description="Helical" evidence="5">
    <location>
        <begin position="547"/>
        <end position="565"/>
    </location>
</feature>
<keyword evidence="4 5" id="KW-0472">Membrane</keyword>
<feature type="transmembrane region" description="Helical" evidence="5">
    <location>
        <begin position="352"/>
        <end position="373"/>
    </location>
</feature>
<evidence type="ECO:0000313" key="7">
    <source>
        <dbReference type="EnsemblPlants" id="PAC:32978780.CDS.1"/>
    </source>
</evidence>
<evidence type="ECO:0000256" key="3">
    <source>
        <dbReference type="ARBA" id="ARBA00022989"/>
    </source>
</evidence>
<evidence type="ECO:0000256" key="1">
    <source>
        <dbReference type="ARBA" id="ARBA00004141"/>
    </source>
</evidence>
<dbReference type="PANTHER" id="PTHR11040:SF70">
    <property type="entry name" value="OS05G0316100 PROTEIN"/>
    <property type="match status" value="1"/>
</dbReference>
<keyword evidence="8" id="KW-1185">Reference proteome</keyword>
<keyword evidence="3 5" id="KW-1133">Transmembrane helix</keyword>
<comment type="subcellular location">
    <subcellularLocation>
        <location evidence="1">Membrane</location>
        <topology evidence="1">Multi-pass membrane protein</topology>
    </subcellularLocation>
</comment>
<feature type="transmembrane region" description="Helical" evidence="5">
    <location>
        <begin position="409"/>
        <end position="427"/>
    </location>
</feature>
<evidence type="ECO:0000256" key="5">
    <source>
        <dbReference type="SAM" id="Phobius"/>
    </source>
</evidence>
<feature type="transmembrane region" description="Helical" evidence="5">
    <location>
        <begin position="518"/>
        <end position="541"/>
    </location>
</feature>
<reference evidence="6 8" key="2">
    <citation type="journal article" date="2018" name="Plant J.">
        <title>The Physcomitrella patens chromosome-scale assembly reveals moss genome structure and evolution.</title>
        <authorList>
            <person name="Lang D."/>
            <person name="Ullrich K.K."/>
            <person name="Murat F."/>
            <person name="Fuchs J."/>
            <person name="Jenkins J."/>
            <person name="Haas F.B."/>
            <person name="Piednoel M."/>
            <person name="Gundlach H."/>
            <person name="Van Bel M."/>
            <person name="Meyberg R."/>
            <person name="Vives C."/>
            <person name="Morata J."/>
            <person name="Symeonidi A."/>
            <person name="Hiss M."/>
            <person name="Muchero W."/>
            <person name="Kamisugi Y."/>
            <person name="Saleh O."/>
            <person name="Blanc G."/>
            <person name="Decker E.L."/>
            <person name="van Gessel N."/>
            <person name="Grimwood J."/>
            <person name="Hayes R.D."/>
            <person name="Graham S.W."/>
            <person name="Gunter L.E."/>
            <person name="McDaniel S.F."/>
            <person name="Hoernstein S.N.W."/>
            <person name="Larsson A."/>
            <person name="Li F.W."/>
            <person name="Perroud P.F."/>
            <person name="Phillips J."/>
            <person name="Ranjan P."/>
            <person name="Rokshar D.S."/>
            <person name="Rothfels C.J."/>
            <person name="Schneider L."/>
            <person name="Shu S."/>
            <person name="Stevenson D.W."/>
            <person name="Thummler F."/>
            <person name="Tillich M."/>
            <person name="Villarreal Aguilar J.C."/>
            <person name="Widiez T."/>
            <person name="Wong G.K."/>
            <person name="Wymore A."/>
            <person name="Zhang Y."/>
            <person name="Zimmer A.D."/>
            <person name="Quatrano R.S."/>
            <person name="Mayer K.F.X."/>
            <person name="Goodstein D."/>
            <person name="Casacuberta J.M."/>
            <person name="Vandepoele K."/>
            <person name="Reski R."/>
            <person name="Cuming A.C."/>
            <person name="Tuskan G.A."/>
            <person name="Maumus F."/>
            <person name="Salse J."/>
            <person name="Schmutz J."/>
            <person name="Rensing S.A."/>
        </authorList>
    </citation>
    <scope>NUCLEOTIDE SEQUENCE [LARGE SCALE GENOMIC DNA]</scope>
    <source>
        <strain evidence="7 8">cv. Gransden 2004</strain>
    </source>
</reference>
<reference evidence="7" key="3">
    <citation type="submission" date="2020-12" db="UniProtKB">
        <authorList>
            <consortium name="EnsemblPlants"/>
        </authorList>
    </citation>
    <scope>IDENTIFICATION</scope>
</reference>
<feature type="transmembrane region" description="Helical" evidence="5">
    <location>
        <begin position="577"/>
        <end position="603"/>
    </location>
</feature>
<dbReference type="PaxDb" id="3218-PP1S14_133V6.1"/>
<dbReference type="EnsemblPlants" id="Pp3c6_18720V3.1">
    <property type="protein sequence ID" value="PAC:32978780.CDS.1"/>
    <property type="gene ID" value="Pp3c6_18720"/>
</dbReference>
<organism evidence="6">
    <name type="scientific">Physcomitrium patens</name>
    <name type="common">Spreading-leaved earth moss</name>
    <name type="synonym">Physcomitrella patens</name>
    <dbReference type="NCBI Taxonomy" id="3218"/>
    <lineage>
        <taxon>Eukaryota</taxon>
        <taxon>Viridiplantae</taxon>
        <taxon>Streptophyta</taxon>
        <taxon>Embryophyta</taxon>
        <taxon>Bryophyta</taxon>
        <taxon>Bryophytina</taxon>
        <taxon>Bryopsida</taxon>
        <taxon>Funariidae</taxon>
        <taxon>Funariales</taxon>
        <taxon>Funariaceae</taxon>
        <taxon>Physcomitrium</taxon>
    </lineage>
</organism>
<accession>A0A2K1KG63</accession>
<dbReference type="PANTHER" id="PTHR11040">
    <property type="entry name" value="ZINC/IRON TRANSPORTER"/>
    <property type="match status" value="1"/>
</dbReference>
<evidence type="ECO:0000256" key="2">
    <source>
        <dbReference type="ARBA" id="ARBA00022692"/>
    </source>
</evidence>
<dbReference type="OMA" id="FGATDNW"/>
<name>A0A2K1KG63_PHYPA</name>
<dbReference type="Gramene" id="Pp3c6_18720V3.1">
    <property type="protein sequence ID" value="PAC:32978780.CDS.1"/>
    <property type="gene ID" value="Pp3c6_18720"/>
</dbReference>
<dbReference type="Gramene" id="Pp3c6_18720V3.2">
    <property type="protein sequence ID" value="PAC:32978781.CDS.1"/>
    <property type="gene ID" value="Pp3c6_18720"/>
</dbReference>
<keyword evidence="2 5" id="KW-0812">Transmembrane</keyword>
<dbReference type="RefSeq" id="XP_024378351.1">
    <property type="nucleotide sequence ID" value="XM_024522583.2"/>
</dbReference>
<evidence type="ECO:0000313" key="6">
    <source>
        <dbReference type="EMBL" id="PNR52780.1"/>
    </source>
</evidence>
<dbReference type="InterPro" id="IPR003689">
    <property type="entry name" value="ZIP"/>
</dbReference>
<dbReference type="STRING" id="3218.A0A2K1KG63"/>